<dbReference type="PANTHER" id="PTHR34107">
    <property type="entry name" value="SLL0198 PROTEIN-RELATED"/>
    <property type="match status" value="1"/>
</dbReference>
<dbReference type="EMBL" id="CP021983">
    <property type="protein sequence ID" value="ASC70044.1"/>
    <property type="molecule type" value="Genomic_DNA"/>
</dbReference>
<sequence length="187" mass="21237">MVTQPLRWTVDDIQFMPDDGGWKRYEIIDGDLFMTRAPHIRHQSAAGKIHVRLELWSEETGLGSAFQTPGVVFSPTDAVIPDVVWISQDRLANGIDEAGHLTVAPELIVEILSPGEQNEQRDKAFKLKLYSIHGVREYWVVNWQLQTLEVYRREAAQLQRVSTLMVDDSLTSPLLPNFRLPIASVFA</sequence>
<dbReference type="Gene3D" id="3.90.1570.10">
    <property type="entry name" value="tt1808, chain A"/>
    <property type="match status" value="1"/>
</dbReference>
<evidence type="ECO:0000259" key="1">
    <source>
        <dbReference type="Pfam" id="PF05685"/>
    </source>
</evidence>
<dbReference type="PANTHER" id="PTHR34107:SF4">
    <property type="entry name" value="SLL1222 PROTEIN"/>
    <property type="match status" value="1"/>
</dbReference>
<dbReference type="InterPro" id="IPR012296">
    <property type="entry name" value="Nuclease_put_TT1808"/>
</dbReference>
<organism evidence="2 3">
    <name type="scientific">Halomicronema hongdechloris C2206</name>
    <dbReference type="NCBI Taxonomy" id="1641165"/>
    <lineage>
        <taxon>Bacteria</taxon>
        <taxon>Bacillati</taxon>
        <taxon>Cyanobacteriota</taxon>
        <taxon>Cyanophyceae</taxon>
        <taxon>Nodosilineales</taxon>
        <taxon>Nodosilineaceae</taxon>
        <taxon>Halomicronema</taxon>
    </lineage>
</organism>
<feature type="domain" description="Putative restriction endonuclease" evidence="1">
    <location>
        <begin position="16"/>
        <end position="182"/>
    </location>
</feature>
<dbReference type="RefSeq" id="WP_088429222.1">
    <property type="nucleotide sequence ID" value="NZ_CP021983.2"/>
</dbReference>
<keyword evidence="3" id="KW-1185">Reference proteome</keyword>
<dbReference type="Pfam" id="PF05685">
    <property type="entry name" value="Uma2"/>
    <property type="match status" value="1"/>
</dbReference>
<dbReference type="InterPro" id="IPR008538">
    <property type="entry name" value="Uma2"/>
</dbReference>
<evidence type="ECO:0000313" key="2">
    <source>
        <dbReference type="EMBL" id="ASC70044.1"/>
    </source>
</evidence>
<protein>
    <recommendedName>
        <fullName evidence="1">Putative restriction endonuclease domain-containing protein</fullName>
    </recommendedName>
</protein>
<dbReference type="CDD" id="cd06260">
    <property type="entry name" value="DUF820-like"/>
    <property type="match status" value="1"/>
</dbReference>
<reference evidence="2 3" key="1">
    <citation type="journal article" date="2016" name="Biochim. Biophys. Acta">
        <title>Characterization of red-shifted phycobilisomes isolated from the chlorophyll f-containing cyanobacterium Halomicronema hongdechloris.</title>
        <authorList>
            <person name="Li Y."/>
            <person name="Lin Y."/>
            <person name="Garvey C.J."/>
            <person name="Birch D."/>
            <person name="Corkery R.W."/>
            <person name="Loughlin P.C."/>
            <person name="Scheer H."/>
            <person name="Willows R.D."/>
            <person name="Chen M."/>
        </authorList>
    </citation>
    <scope>NUCLEOTIDE SEQUENCE [LARGE SCALE GENOMIC DNA]</scope>
    <source>
        <strain evidence="2 3">C2206</strain>
    </source>
</reference>
<dbReference type="AlphaFoldDB" id="A0A1Z3HIA2"/>
<dbReference type="KEGG" id="hhg:XM38_009740"/>
<accession>A0A1Z3HIA2</accession>
<evidence type="ECO:0000313" key="3">
    <source>
        <dbReference type="Proteomes" id="UP000191901"/>
    </source>
</evidence>
<proteinExistence type="predicted"/>
<dbReference type="InterPro" id="IPR011335">
    <property type="entry name" value="Restrct_endonuc-II-like"/>
</dbReference>
<gene>
    <name evidence="2" type="ORF">XM38_009740</name>
</gene>
<name>A0A1Z3HIA2_9CYAN</name>
<dbReference type="SUPFAM" id="SSF52980">
    <property type="entry name" value="Restriction endonuclease-like"/>
    <property type="match status" value="1"/>
</dbReference>
<dbReference type="OrthoDB" id="9808428at2"/>
<dbReference type="Proteomes" id="UP000191901">
    <property type="component" value="Chromosome"/>
</dbReference>
<dbReference type="STRING" id="1641165.XM38_11555"/>